<gene>
    <name evidence="2" type="ORF">ABID16_001327</name>
</gene>
<dbReference type="Pfam" id="PF20056">
    <property type="entry name" value="DUF6455"/>
    <property type="match status" value="1"/>
</dbReference>
<reference evidence="2 3" key="1">
    <citation type="submission" date="2024-06" db="EMBL/GenBank/DDBJ databases">
        <title>Genomic Encyclopedia of Type Strains, Phase IV (KMG-IV): sequencing the most valuable type-strain genomes for metagenomic binning, comparative biology and taxonomic classification.</title>
        <authorList>
            <person name="Goeker M."/>
        </authorList>
    </citation>
    <scope>NUCLEOTIDE SEQUENCE [LARGE SCALE GENOMIC DNA]</scope>
    <source>
        <strain evidence="2 3">DSM 29780</strain>
    </source>
</reference>
<feature type="domain" description="DUF6455" evidence="1">
    <location>
        <begin position="9"/>
        <end position="84"/>
    </location>
</feature>
<comment type="caution">
    <text evidence="2">The sequence shown here is derived from an EMBL/GenBank/DDBJ whole genome shotgun (WGS) entry which is preliminary data.</text>
</comment>
<sequence length="96" mass="11207">MSILNYFIRVNEHAMLLEAMTAKLGLTAHLEDLPDHRNVMKRAGQRCLACSRPHDCADWLEDNHEPQQAPRFCRNRDLFSRMRDQMLTEDPAQNSL</sequence>
<proteinExistence type="predicted"/>
<dbReference type="InterPro" id="IPR045601">
    <property type="entry name" value="DUF6455"/>
</dbReference>
<dbReference type="Proteomes" id="UP001549047">
    <property type="component" value="Unassembled WGS sequence"/>
</dbReference>
<evidence type="ECO:0000313" key="2">
    <source>
        <dbReference type="EMBL" id="MET3613022.1"/>
    </source>
</evidence>
<organism evidence="2 3">
    <name type="scientific">Rhizobium aquaticum</name>
    <dbReference type="NCBI Taxonomy" id="1549636"/>
    <lineage>
        <taxon>Bacteria</taxon>
        <taxon>Pseudomonadati</taxon>
        <taxon>Pseudomonadota</taxon>
        <taxon>Alphaproteobacteria</taxon>
        <taxon>Hyphomicrobiales</taxon>
        <taxon>Rhizobiaceae</taxon>
        <taxon>Rhizobium/Agrobacterium group</taxon>
        <taxon>Rhizobium</taxon>
    </lineage>
</organism>
<name>A0ABV2IX02_9HYPH</name>
<keyword evidence="3" id="KW-1185">Reference proteome</keyword>
<accession>A0ABV2IX02</accession>
<protein>
    <recommendedName>
        <fullName evidence="1">DUF6455 domain-containing protein</fullName>
    </recommendedName>
</protein>
<evidence type="ECO:0000259" key="1">
    <source>
        <dbReference type="Pfam" id="PF20056"/>
    </source>
</evidence>
<dbReference type="EMBL" id="JBEPMB010000001">
    <property type="protein sequence ID" value="MET3613022.1"/>
    <property type="molecule type" value="Genomic_DNA"/>
</dbReference>
<evidence type="ECO:0000313" key="3">
    <source>
        <dbReference type="Proteomes" id="UP001549047"/>
    </source>
</evidence>
<dbReference type="RefSeq" id="WP_354555522.1">
    <property type="nucleotide sequence ID" value="NZ_JBEPMB010000001.1"/>
</dbReference>